<dbReference type="EMBL" id="JAAYYV010000196">
    <property type="protein sequence ID" value="NLF54209.1"/>
    <property type="molecule type" value="Genomic_DNA"/>
</dbReference>
<feature type="non-terminal residue" evidence="3">
    <location>
        <position position="41"/>
    </location>
</feature>
<evidence type="ECO:0000313" key="3">
    <source>
        <dbReference type="EMBL" id="NLF54209.1"/>
    </source>
</evidence>
<dbReference type="InterPro" id="IPR035996">
    <property type="entry name" value="4pyrrol_Methylase_sf"/>
</dbReference>
<dbReference type="Proteomes" id="UP000536534">
    <property type="component" value="Unassembled WGS sequence"/>
</dbReference>
<proteinExistence type="inferred from homology"/>
<dbReference type="InterPro" id="IPR014777">
    <property type="entry name" value="4pyrrole_Mease_sub1"/>
</dbReference>
<comment type="similarity">
    <text evidence="1">Belongs to the precorrin methyltransferase family.</text>
</comment>
<keyword evidence="3" id="KW-0489">Methyltransferase</keyword>
<dbReference type="GO" id="GO:0032259">
    <property type="term" value="P:methylation"/>
    <property type="evidence" value="ECO:0007669"/>
    <property type="project" value="UniProtKB-KW"/>
</dbReference>
<reference evidence="3 4" key="1">
    <citation type="journal article" date="2020" name="Biotechnol. Biofuels">
        <title>New insights from the biogas microbiome by comprehensive genome-resolved metagenomics of nearly 1600 species originating from multiple anaerobic digesters.</title>
        <authorList>
            <person name="Campanaro S."/>
            <person name="Treu L."/>
            <person name="Rodriguez-R L.M."/>
            <person name="Kovalovszki A."/>
            <person name="Ziels R.M."/>
            <person name="Maus I."/>
            <person name="Zhu X."/>
            <person name="Kougias P.G."/>
            <person name="Basile A."/>
            <person name="Luo G."/>
            <person name="Schluter A."/>
            <person name="Konstantinidis K.T."/>
            <person name="Angelidaki I."/>
        </authorList>
    </citation>
    <scope>NUCLEOTIDE SEQUENCE [LARGE SCALE GENOMIC DNA]</scope>
    <source>
        <strain evidence="3">AS06rmzACSIP_256</strain>
    </source>
</reference>
<protein>
    <submittedName>
        <fullName evidence="3">Uroporphyrinogen-III C-methyltransferase</fullName>
    </submittedName>
</protein>
<name>A0A7X7R845_9RHOO</name>
<dbReference type="Pfam" id="PF00590">
    <property type="entry name" value="TP_methylase"/>
    <property type="match status" value="1"/>
</dbReference>
<dbReference type="InterPro" id="IPR000878">
    <property type="entry name" value="4pyrrol_Mease"/>
</dbReference>
<evidence type="ECO:0000256" key="1">
    <source>
        <dbReference type="ARBA" id="ARBA00005879"/>
    </source>
</evidence>
<evidence type="ECO:0000259" key="2">
    <source>
        <dbReference type="Pfam" id="PF00590"/>
    </source>
</evidence>
<comment type="caution">
    <text evidence="3">The sequence shown here is derived from an EMBL/GenBank/DDBJ whole genome shotgun (WGS) entry which is preliminary data.</text>
</comment>
<dbReference type="InterPro" id="IPR003043">
    <property type="entry name" value="Uropor_MeTrfase_CS"/>
</dbReference>
<dbReference type="GO" id="GO:0008168">
    <property type="term" value="F:methyltransferase activity"/>
    <property type="evidence" value="ECO:0007669"/>
    <property type="project" value="UniProtKB-KW"/>
</dbReference>
<gene>
    <name evidence="3" type="ORF">GX576_07410</name>
</gene>
<dbReference type="SUPFAM" id="SSF53790">
    <property type="entry name" value="Tetrapyrrole methylase"/>
    <property type="match status" value="1"/>
</dbReference>
<sequence>MTKAHRSARLGPRQATPGKVFLVGAGPGDPDLLTLKAARLI</sequence>
<dbReference type="PROSITE" id="PS00839">
    <property type="entry name" value="SUMT_1"/>
    <property type="match status" value="1"/>
</dbReference>
<dbReference type="Gene3D" id="3.40.1010.10">
    <property type="entry name" value="Cobalt-precorrin-4 Transmethylase, Domain 1"/>
    <property type="match status" value="1"/>
</dbReference>
<feature type="domain" description="Tetrapyrrole methylase" evidence="2">
    <location>
        <begin position="19"/>
        <end position="41"/>
    </location>
</feature>
<dbReference type="AlphaFoldDB" id="A0A7X7R845"/>
<evidence type="ECO:0000313" key="4">
    <source>
        <dbReference type="Proteomes" id="UP000536534"/>
    </source>
</evidence>
<accession>A0A7X7R845</accession>
<keyword evidence="3" id="KW-0808">Transferase</keyword>
<organism evidence="3 4">
    <name type="scientific">Thauera phenolivorans</name>
    <dbReference type="NCBI Taxonomy" id="1792543"/>
    <lineage>
        <taxon>Bacteria</taxon>
        <taxon>Pseudomonadati</taxon>
        <taxon>Pseudomonadota</taxon>
        <taxon>Betaproteobacteria</taxon>
        <taxon>Rhodocyclales</taxon>
        <taxon>Zoogloeaceae</taxon>
        <taxon>Thauera</taxon>
    </lineage>
</organism>